<feature type="transmembrane region" description="Helical" evidence="6">
    <location>
        <begin position="156"/>
        <end position="177"/>
    </location>
</feature>
<dbReference type="AlphaFoldDB" id="A0A814NQZ2"/>
<evidence type="ECO:0000256" key="1">
    <source>
        <dbReference type="ARBA" id="ARBA00004141"/>
    </source>
</evidence>
<dbReference type="EMBL" id="CAJNOC010007323">
    <property type="protein sequence ID" value="CAF1096654.1"/>
    <property type="molecule type" value="Genomic_DNA"/>
</dbReference>
<evidence type="ECO:0000313" key="8">
    <source>
        <dbReference type="Proteomes" id="UP000663879"/>
    </source>
</evidence>
<dbReference type="GO" id="GO:0016020">
    <property type="term" value="C:membrane"/>
    <property type="evidence" value="ECO:0007669"/>
    <property type="project" value="UniProtKB-SubCell"/>
</dbReference>
<proteinExistence type="inferred from homology"/>
<dbReference type="GO" id="GO:0005783">
    <property type="term" value="C:endoplasmic reticulum"/>
    <property type="evidence" value="ECO:0007669"/>
    <property type="project" value="TreeGrafter"/>
</dbReference>
<dbReference type="Proteomes" id="UP000663879">
    <property type="component" value="Unassembled WGS sequence"/>
</dbReference>
<evidence type="ECO:0000256" key="4">
    <source>
        <dbReference type="ARBA" id="ARBA00023136"/>
    </source>
</evidence>
<comment type="similarity">
    <text evidence="5">Belongs to the membrane-bound acyltransferase family. HHAT subfamily.</text>
</comment>
<keyword evidence="3 6" id="KW-1133">Transmembrane helix</keyword>
<evidence type="ECO:0008006" key="9">
    <source>
        <dbReference type="Google" id="ProtNLM"/>
    </source>
</evidence>
<dbReference type="PANTHER" id="PTHR13285:SF18">
    <property type="entry name" value="PROTEIN-CYSTEINE N-PALMITOYLTRANSFERASE RASP"/>
    <property type="match status" value="1"/>
</dbReference>
<feature type="transmembrane region" description="Helical" evidence="6">
    <location>
        <begin position="117"/>
        <end position="136"/>
    </location>
</feature>
<comment type="subcellular location">
    <subcellularLocation>
        <location evidence="1">Membrane</location>
        <topology evidence="1">Multi-pass membrane protein</topology>
    </subcellularLocation>
</comment>
<dbReference type="Pfam" id="PF03062">
    <property type="entry name" value="MBOAT"/>
    <property type="match status" value="1"/>
</dbReference>
<evidence type="ECO:0000256" key="6">
    <source>
        <dbReference type="SAM" id="Phobius"/>
    </source>
</evidence>
<keyword evidence="8" id="KW-1185">Reference proteome</keyword>
<evidence type="ECO:0000256" key="3">
    <source>
        <dbReference type="ARBA" id="ARBA00022989"/>
    </source>
</evidence>
<feature type="transmembrane region" description="Helical" evidence="6">
    <location>
        <begin position="299"/>
        <end position="318"/>
    </location>
</feature>
<protein>
    <recommendedName>
        <fullName evidence="9">Protein-cysteine N-palmitoyltransferase Rasp</fullName>
    </recommendedName>
</protein>
<evidence type="ECO:0000256" key="5">
    <source>
        <dbReference type="ARBA" id="ARBA00038268"/>
    </source>
</evidence>
<organism evidence="7 8">
    <name type="scientific">Brachionus calyciflorus</name>
    <dbReference type="NCBI Taxonomy" id="104777"/>
    <lineage>
        <taxon>Eukaryota</taxon>
        <taxon>Metazoa</taxon>
        <taxon>Spiralia</taxon>
        <taxon>Gnathifera</taxon>
        <taxon>Rotifera</taxon>
        <taxon>Eurotatoria</taxon>
        <taxon>Monogononta</taxon>
        <taxon>Pseudotrocha</taxon>
        <taxon>Ploima</taxon>
        <taxon>Brachionidae</taxon>
        <taxon>Brachionus</taxon>
    </lineage>
</organism>
<keyword evidence="4 6" id="KW-0472">Membrane</keyword>
<sequence>MFLCNSNFFSEFLDTKMQKVRPDTFNEFVVIFYFMLLRSVSFCLELIDYSNDNISHKKNDLGKKIKNVENIYNLENFLSYIYYPSFNFTSPFIPFKNFLTCMSSKTEKMSLKDVLKFILRIAFSLFLIEFFLRATSTYTTLNYTSYVSDYFSMTSYIMSMFIRGSLFASKYVVYYGIPTLINKFVGMKTTELPRCIVLIHLNSEMWRYFDTGIYEFIKNYLYIPLGGSKSNNTTKFFSLISSFVFISFWHGFGTNVSLWSLLNCSMIILETIYFSVIIKTNLTNQIAKTMSPRVKRYMICFLLVVNQIIMYLNASFFLGNLDSTLDLYKLIFLNNKNVLWHFLTVFFAMFSSTQIRLELIDLFN</sequence>
<feature type="transmembrane region" description="Helical" evidence="6">
    <location>
        <begin position="338"/>
        <end position="357"/>
    </location>
</feature>
<dbReference type="PANTHER" id="PTHR13285">
    <property type="entry name" value="ACYLTRANSFERASE"/>
    <property type="match status" value="1"/>
</dbReference>
<gene>
    <name evidence="7" type="ORF">OXX778_LOCUS20942</name>
</gene>
<dbReference type="GO" id="GO:0016409">
    <property type="term" value="F:palmitoyltransferase activity"/>
    <property type="evidence" value="ECO:0007669"/>
    <property type="project" value="TreeGrafter"/>
</dbReference>
<reference evidence="7" key="1">
    <citation type="submission" date="2021-02" db="EMBL/GenBank/DDBJ databases">
        <authorList>
            <person name="Nowell W R."/>
        </authorList>
    </citation>
    <scope>NUCLEOTIDE SEQUENCE</scope>
    <source>
        <strain evidence="7">Ploen Becks lab</strain>
    </source>
</reference>
<evidence type="ECO:0000313" key="7">
    <source>
        <dbReference type="EMBL" id="CAF1096654.1"/>
    </source>
</evidence>
<dbReference type="InterPro" id="IPR051085">
    <property type="entry name" value="MB_O-acyltransferase"/>
</dbReference>
<comment type="caution">
    <text evidence="7">The sequence shown here is derived from an EMBL/GenBank/DDBJ whole genome shotgun (WGS) entry which is preliminary data.</text>
</comment>
<dbReference type="InterPro" id="IPR004299">
    <property type="entry name" value="MBOAT_fam"/>
</dbReference>
<name>A0A814NQZ2_9BILA</name>
<feature type="transmembrane region" description="Helical" evidence="6">
    <location>
        <begin position="258"/>
        <end position="278"/>
    </location>
</feature>
<feature type="transmembrane region" description="Helical" evidence="6">
    <location>
        <begin position="236"/>
        <end position="252"/>
    </location>
</feature>
<dbReference type="OrthoDB" id="420606at2759"/>
<keyword evidence="2 6" id="KW-0812">Transmembrane</keyword>
<feature type="transmembrane region" description="Helical" evidence="6">
    <location>
        <begin position="28"/>
        <end position="47"/>
    </location>
</feature>
<accession>A0A814NQZ2</accession>
<evidence type="ECO:0000256" key="2">
    <source>
        <dbReference type="ARBA" id="ARBA00022692"/>
    </source>
</evidence>